<dbReference type="SUPFAM" id="SSF50475">
    <property type="entry name" value="FMN-binding split barrel"/>
    <property type="match status" value="1"/>
</dbReference>
<evidence type="ECO:0000313" key="2">
    <source>
        <dbReference type="EMBL" id="KAF9746015.1"/>
    </source>
</evidence>
<reference evidence="1" key="1">
    <citation type="submission" date="2015-01" db="EMBL/GenBank/DDBJ databases">
        <authorList>
            <person name="Durling Mikael"/>
        </authorList>
    </citation>
    <scope>NUCLEOTIDE SEQUENCE</scope>
</reference>
<dbReference type="Gene3D" id="2.30.110.10">
    <property type="entry name" value="Electron Transport, Fmn-binding Protein, Chain A"/>
    <property type="match status" value="1"/>
</dbReference>
<evidence type="ECO:0008006" key="3">
    <source>
        <dbReference type="Google" id="ProtNLM"/>
    </source>
</evidence>
<dbReference type="EMBL" id="JADCTT010000012">
    <property type="protein sequence ID" value="KAF9746015.1"/>
    <property type="molecule type" value="Genomic_DNA"/>
</dbReference>
<dbReference type="InterPro" id="IPR012349">
    <property type="entry name" value="Split_barrel_FMN-bd"/>
</dbReference>
<dbReference type="PIRSF" id="PIRSF010372">
    <property type="entry name" value="PaiB"/>
    <property type="match status" value="1"/>
</dbReference>
<evidence type="ECO:0000313" key="1">
    <source>
        <dbReference type="EMBL" id="CEO50401.1"/>
    </source>
</evidence>
<dbReference type="Proteomes" id="UP000616885">
    <property type="component" value="Unassembled WGS sequence"/>
</dbReference>
<proteinExistence type="predicted"/>
<dbReference type="PANTHER" id="PTHR35802:SF1">
    <property type="entry name" value="PROTEASE SYNTHASE AND SPORULATION PROTEIN PAI 2"/>
    <property type="match status" value="1"/>
</dbReference>
<dbReference type="PANTHER" id="PTHR35802">
    <property type="entry name" value="PROTEASE SYNTHASE AND SPORULATION PROTEIN PAI 2"/>
    <property type="match status" value="1"/>
</dbReference>
<protein>
    <recommendedName>
        <fullName evidence="3">Transcriptional regulator</fullName>
    </recommendedName>
</protein>
<sequence length="259" mass="29138">MYLRDVHAEKDLRVLRQLVRENPLGMITTAIKSPHFPFLQTSHIPFVLEVEDEESQTELGRLKGHLARANPQSKAIIEEVNDRHTEDAVKILENDVLVIFNSPIQSYSTPKFYTETKPSTGKVVPTWNYAAVQIYGKATVYVDSKAAETSAFLDSQMRALTYHNEVERMGYNGKGDNPGPWEVSDAPEKFIELLKKAIIGIDIKIEHMGGKFKMSQEMNTGDTEGIIKGFRNLGTEMGGKVADLVEERRDLKNKAKAET</sequence>
<dbReference type="Pfam" id="PF04299">
    <property type="entry name" value="FMN_bind_2"/>
    <property type="match status" value="1"/>
</dbReference>
<reference evidence="2" key="2">
    <citation type="submission" date="2020-10" db="EMBL/GenBank/DDBJ databases">
        <title>High-Quality Genome Resource of Clonostachys rosea strain S41 by Oxford Nanopore Long-Read Sequencing.</title>
        <authorList>
            <person name="Wang H."/>
        </authorList>
    </citation>
    <scope>NUCLEOTIDE SEQUENCE</scope>
    <source>
        <strain evidence="2">S41</strain>
    </source>
</reference>
<dbReference type="AlphaFoldDB" id="A0A0B7K6S9"/>
<dbReference type="EMBL" id="CDPU01000018">
    <property type="protein sequence ID" value="CEO50401.1"/>
    <property type="molecule type" value="Genomic_DNA"/>
</dbReference>
<organism evidence="1">
    <name type="scientific">Bionectria ochroleuca</name>
    <name type="common">Gliocladium roseum</name>
    <dbReference type="NCBI Taxonomy" id="29856"/>
    <lineage>
        <taxon>Eukaryota</taxon>
        <taxon>Fungi</taxon>
        <taxon>Dikarya</taxon>
        <taxon>Ascomycota</taxon>
        <taxon>Pezizomycotina</taxon>
        <taxon>Sordariomycetes</taxon>
        <taxon>Hypocreomycetidae</taxon>
        <taxon>Hypocreales</taxon>
        <taxon>Bionectriaceae</taxon>
        <taxon>Clonostachys</taxon>
    </lineage>
</organism>
<dbReference type="InterPro" id="IPR007396">
    <property type="entry name" value="TR_PAI2-type"/>
</dbReference>
<name>A0A0B7K6S9_BIOOC</name>
<gene>
    <name evidence="1" type="ORF">BN869_000006459_1</name>
    <name evidence="2" type="ORF">IM811_004316</name>
</gene>
<accession>A0A0B7K6S9</accession>